<keyword evidence="3" id="KW-1185">Reference proteome</keyword>
<proteinExistence type="predicted"/>
<dbReference type="MGI" id="MGI:1916139">
    <property type="gene designation" value="Ubac2"/>
</dbReference>
<gene>
    <name evidence="1 2" type="primary">Ubac2</name>
</gene>
<reference evidence="1" key="3">
    <citation type="submission" date="2025-08" db="UniProtKB">
        <authorList>
            <consortium name="Ensembl"/>
        </authorList>
    </citation>
    <scope>IDENTIFICATION</scope>
    <source>
        <strain evidence="1">C57BL/6J</strain>
    </source>
</reference>
<sequence length="77" mass="8863">MEAGSSHPSCWVPGSCQPCLILSSWKPCSIRLVSQWPATYLLDSWRPCSLSLFHFTAPSQESRWRRSWARCPSQTRH</sequence>
<dbReference type="ExpressionAtlas" id="A0A2I3BQW8">
    <property type="expression patterns" value="baseline and differential"/>
</dbReference>
<accession>A0A2I3BQW8</accession>
<dbReference type="Ensembl" id="ENSMUST00000226998.2">
    <property type="protein sequence ID" value="ENSMUSP00000154341.2"/>
    <property type="gene ID" value="ENSMUSG00000041765.7"/>
</dbReference>
<protein>
    <submittedName>
        <fullName evidence="1">Ubiquitin associated domain containing 2</fullName>
    </submittedName>
</protein>
<organism evidence="1 3">
    <name type="scientific">Mus musculus</name>
    <name type="common">Mouse</name>
    <dbReference type="NCBI Taxonomy" id="10090"/>
    <lineage>
        <taxon>Eukaryota</taxon>
        <taxon>Metazoa</taxon>
        <taxon>Chordata</taxon>
        <taxon>Craniata</taxon>
        <taxon>Vertebrata</taxon>
        <taxon>Euteleostomi</taxon>
        <taxon>Mammalia</taxon>
        <taxon>Eutheria</taxon>
        <taxon>Euarchontoglires</taxon>
        <taxon>Glires</taxon>
        <taxon>Rodentia</taxon>
        <taxon>Myomorpha</taxon>
        <taxon>Muroidea</taxon>
        <taxon>Muridae</taxon>
        <taxon>Murinae</taxon>
        <taxon>Mus</taxon>
        <taxon>Mus</taxon>
    </lineage>
</organism>
<dbReference type="Bgee" id="ENSMUSG00000041765">
    <property type="expression patterns" value="Expressed in gastrula and 256 other cell types or tissues"/>
</dbReference>
<evidence type="ECO:0000313" key="2">
    <source>
        <dbReference type="MGI" id="MGI:1916139"/>
    </source>
</evidence>
<reference evidence="1 3" key="2">
    <citation type="journal article" date="2011" name="PLoS Biol.">
        <title>Modernizing reference genome assemblies.</title>
        <authorList>
            <person name="Church D.M."/>
            <person name="Schneider V.A."/>
            <person name="Graves T."/>
            <person name="Auger K."/>
            <person name="Cunningham F."/>
            <person name="Bouk N."/>
            <person name="Chen H.C."/>
            <person name="Agarwala R."/>
            <person name="McLaren W.M."/>
            <person name="Ritchie G.R."/>
            <person name="Albracht D."/>
            <person name="Kremitzki M."/>
            <person name="Rock S."/>
            <person name="Kotkiewicz H."/>
            <person name="Kremitzki C."/>
            <person name="Wollam A."/>
            <person name="Trani L."/>
            <person name="Fulton L."/>
            <person name="Fulton R."/>
            <person name="Matthews L."/>
            <person name="Whitehead S."/>
            <person name="Chow W."/>
            <person name="Torrance J."/>
            <person name="Dunn M."/>
            <person name="Harden G."/>
            <person name="Threadgold G."/>
            <person name="Wood J."/>
            <person name="Collins J."/>
            <person name="Heath P."/>
            <person name="Griffiths G."/>
            <person name="Pelan S."/>
            <person name="Grafham D."/>
            <person name="Eichler E.E."/>
            <person name="Weinstock G."/>
            <person name="Mardis E.R."/>
            <person name="Wilson R.K."/>
            <person name="Howe K."/>
            <person name="Flicek P."/>
            <person name="Hubbard T."/>
        </authorList>
    </citation>
    <scope>NUCLEOTIDE SEQUENCE [LARGE SCALE GENOMIC DNA]</scope>
    <source>
        <strain evidence="1 3">C57BL/6J</strain>
    </source>
</reference>
<reference evidence="1" key="4">
    <citation type="submission" date="2025-09" db="UniProtKB">
        <authorList>
            <consortium name="Ensembl"/>
        </authorList>
    </citation>
    <scope>IDENTIFICATION</scope>
    <source>
        <strain evidence="1">C57BL/6J</strain>
    </source>
</reference>
<dbReference type="GeneTree" id="ENSGT00950000182999"/>
<dbReference type="AGR" id="MGI:1916139"/>
<dbReference type="Proteomes" id="UP000000589">
    <property type="component" value="Chromosome 14"/>
</dbReference>
<dbReference type="AlphaFoldDB" id="A0A2I3BQW8"/>
<dbReference type="VEuPathDB" id="HostDB:ENSMUSG00000041765"/>
<evidence type="ECO:0000313" key="3">
    <source>
        <dbReference type="Proteomes" id="UP000000589"/>
    </source>
</evidence>
<dbReference type="Antibodypedia" id="10857">
    <property type="antibodies" value="99 antibodies from 20 providers"/>
</dbReference>
<reference evidence="1 3" key="1">
    <citation type="journal article" date="2009" name="PLoS Biol.">
        <title>Lineage-specific biology revealed by a finished genome assembly of the mouse.</title>
        <authorList>
            <consortium name="Mouse Genome Sequencing Consortium"/>
            <person name="Church D.M."/>
            <person name="Goodstadt L."/>
            <person name="Hillier L.W."/>
            <person name="Zody M.C."/>
            <person name="Goldstein S."/>
            <person name="She X."/>
            <person name="Bult C.J."/>
            <person name="Agarwala R."/>
            <person name="Cherry J.L."/>
            <person name="DiCuccio M."/>
            <person name="Hlavina W."/>
            <person name="Kapustin Y."/>
            <person name="Meric P."/>
            <person name="Maglott D."/>
            <person name="Birtle Z."/>
            <person name="Marques A.C."/>
            <person name="Graves T."/>
            <person name="Zhou S."/>
            <person name="Teague B."/>
            <person name="Potamousis K."/>
            <person name="Churas C."/>
            <person name="Place M."/>
            <person name="Herschleb J."/>
            <person name="Runnheim R."/>
            <person name="Forrest D."/>
            <person name="Amos-Landgraf J."/>
            <person name="Schwartz D.C."/>
            <person name="Cheng Z."/>
            <person name="Lindblad-Toh K."/>
            <person name="Eichler E.E."/>
            <person name="Ponting C.P."/>
        </authorList>
    </citation>
    <scope>NUCLEOTIDE SEQUENCE [LARGE SCALE GENOMIC DNA]</scope>
    <source>
        <strain evidence="1 3">C57BL/6J</strain>
    </source>
</reference>
<name>A0A2I3BQW8_MOUSE</name>
<evidence type="ECO:0000313" key="1">
    <source>
        <dbReference type="Ensembl" id="ENSMUSP00000154341.2"/>
    </source>
</evidence>